<reference evidence="1 2" key="1">
    <citation type="journal article" date="2015" name="Genome Announc.">
        <title>Complete Genome Sequence of the Novel Leech Symbiont Mucinivorans hirudinis M3T.</title>
        <authorList>
            <person name="Nelson M.C."/>
            <person name="Bomar L."/>
            <person name="Graf J."/>
        </authorList>
    </citation>
    <scope>NUCLEOTIDE SEQUENCE [LARGE SCALE GENOMIC DNA]</scope>
    <source>
        <strain evidence="2">M3</strain>
    </source>
</reference>
<evidence type="ECO:0000313" key="2">
    <source>
        <dbReference type="Proteomes" id="UP000027616"/>
    </source>
</evidence>
<dbReference type="Proteomes" id="UP000027616">
    <property type="component" value="Chromosome I"/>
</dbReference>
<dbReference type="HOGENOM" id="CLU_3170386_0_0_10"/>
<dbReference type="KEGG" id="rbc:BN938_1525"/>
<dbReference type="AlphaFoldDB" id="A0A060R894"/>
<protein>
    <submittedName>
        <fullName evidence="1">Uncharacterized protein</fullName>
    </submittedName>
</protein>
<proteinExistence type="predicted"/>
<dbReference type="EMBL" id="HG934468">
    <property type="protein sequence ID" value="CDN31612.1"/>
    <property type="molecule type" value="Genomic_DNA"/>
</dbReference>
<accession>A0A060R894</accession>
<evidence type="ECO:0000313" key="1">
    <source>
        <dbReference type="EMBL" id="CDN31612.1"/>
    </source>
</evidence>
<sequence>MPSQYLLGGHNAEIARKSYQKSKLFNAYLTRYIATPKVKKSFFWGNK</sequence>
<organism evidence="1 2">
    <name type="scientific">Mucinivorans hirudinis</name>
    <dbReference type="NCBI Taxonomy" id="1433126"/>
    <lineage>
        <taxon>Bacteria</taxon>
        <taxon>Pseudomonadati</taxon>
        <taxon>Bacteroidota</taxon>
        <taxon>Bacteroidia</taxon>
        <taxon>Bacteroidales</taxon>
        <taxon>Rikenellaceae</taxon>
        <taxon>Mucinivorans</taxon>
    </lineage>
</organism>
<keyword evidence="2" id="KW-1185">Reference proteome</keyword>
<name>A0A060R894_9BACT</name>
<dbReference type="STRING" id="1433126.BN938_1525"/>
<gene>
    <name evidence="1" type="ORF">BN938_1525</name>
</gene>